<dbReference type="InterPro" id="IPR050323">
    <property type="entry name" value="Ribosomal_protein_uL10"/>
</dbReference>
<dbReference type="InterPro" id="IPR043141">
    <property type="entry name" value="Ribosomal_uL10-like_sf"/>
</dbReference>
<evidence type="ECO:0000256" key="6">
    <source>
        <dbReference type="ARBA" id="ARBA00035202"/>
    </source>
</evidence>
<dbReference type="SUPFAM" id="SSF160369">
    <property type="entry name" value="Ribosomal protein L10-like"/>
    <property type="match status" value="1"/>
</dbReference>
<dbReference type="GO" id="GO:0070180">
    <property type="term" value="F:large ribosomal subunit rRNA binding"/>
    <property type="evidence" value="ECO:0007669"/>
    <property type="project" value="TreeGrafter"/>
</dbReference>
<dbReference type="Gene3D" id="3.30.70.1730">
    <property type="match status" value="1"/>
</dbReference>
<dbReference type="AlphaFoldDB" id="F1LGA9"/>
<reference evidence="8" key="1">
    <citation type="journal article" date="2011" name="Genome Res.">
        <title>Deep small RNA sequencing from the nematode Ascaris reveals conservation, functional diversification, and novel developmental profiles.</title>
        <authorList>
            <person name="Wang J."/>
            <person name="Czech B."/>
            <person name="Crunk A."/>
            <person name="Wallace A."/>
            <person name="Mitreva M."/>
            <person name="Hannon G.J."/>
            <person name="Davis R.E."/>
        </authorList>
    </citation>
    <scope>NUCLEOTIDE SEQUENCE</scope>
</reference>
<evidence type="ECO:0000256" key="5">
    <source>
        <dbReference type="ARBA" id="ARBA00023274"/>
    </source>
</evidence>
<comment type="subunit">
    <text evidence="3">P0 forms a pentameric complex by interaction with dimers of P1 and P2.</text>
</comment>
<evidence type="ECO:0000256" key="7">
    <source>
        <dbReference type="ARBA" id="ARBA00035444"/>
    </source>
</evidence>
<evidence type="ECO:0000256" key="1">
    <source>
        <dbReference type="ARBA" id="ARBA00002200"/>
    </source>
</evidence>
<evidence type="ECO:0000256" key="3">
    <source>
        <dbReference type="ARBA" id="ARBA00011521"/>
    </source>
</evidence>
<evidence type="ECO:0000313" key="8">
    <source>
        <dbReference type="EMBL" id="ADY49163.1"/>
    </source>
</evidence>
<comment type="function">
    <text evidence="1">Ribosomal protein P0 is the functional equivalent of E.coli protein L10.</text>
</comment>
<protein>
    <recommendedName>
        <fullName evidence="6">Large ribosomal subunit protein uL10</fullName>
    </recommendedName>
    <alternativeName>
        <fullName evidence="7">60S acidic ribosomal protein P0</fullName>
    </alternativeName>
</protein>
<dbReference type="FunFam" id="3.30.70.1730:FF:000002">
    <property type="entry name" value="60S acidic ribosomal protein P0"/>
    <property type="match status" value="1"/>
</dbReference>
<keyword evidence="4 8" id="KW-0689">Ribosomal protein</keyword>
<evidence type="ECO:0000256" key="2">
    <source>
        <dbReference type="ARBA" id="ARBA00008889"/>
    </source>
</evidence>
<dbReference type="InterPro" id="IPR001790">
    <property type="entry name" value="Ribosomal_uL10"/>
</dbReference>
<organism evidence="8">
    <name type="scientific">Ascaris suum</name>
    <name type="common">Pig roundworm</name>
    <name type="synonym">Ascaris lumbricoides</name>
    <dbReference type="NCBI Taxonomy" id="6253"/>
    <lineage>
        <taxon>Eukaryota</taxon>
        <taxon>Metazoa</taxon>
        <taxon>Ecdysozoa</taxon>
        <taxon>Nematoda</taxon>
        <taxon>Chromadorea</taxon>
        <taxon>Rhabditida</taxon>
        <taxon>Spirurina</taxon>
        <taxon>Ascaridomorpha</taxon>
        <taxon>Ascaridoidea</taxon>
        <taxon>Ascarididae</taxon>
        <taxon>Ascaris</taxon>
    </lineage>
</organism>
<sequence>MSISSTVLNAFCTGCFTNTIVAREFLLPVCTLIGNRSHRSKGKFPAQKIFHCEEKCDDYCSLYFCATMGREDKATWKANYFVKIIELFDEYPKCFLVGVDNVGSKQMQEIRQAMRGHAEILMGKNTMIRKAIRGHLHTNPDLEKLLPHIIGNVGFVFTKEDLSDIRTKLLENRKGAPSESGCNCAV</sequence>
<evidence type="ECO:0000256" key="4">
    <source>
        <dbReference type="ARBA" id="ARBA00022980"/>
    </source>
</evidence>
<dbReference type="GO" id="GO:0022625">
    <property type="term" value="C:cytosolic large ribosomal subunit"/>
    <property type="evidence" value="ECO:0007669"/>
    <property type="project" value="TreeGrafter"/>
</dbReference>
<proteinExistence type="evidence at transcript level"/>
<dbReference type="PANTHER" id="PTHR45699:SF3">
    <property type="entry name" value="LARGE RIBOSOMAL SUBUNIT PROTEIN UL10"/>
    <property type="match status" value="1"/>
</dbReference>
<dbReference type="GO" id="GO:0003735">
    <property type="term" value="F:structural constituent of ribosome"/>
    <property type="evidence" value="ECO:0007669"/>
    <property type="project" value="TreeGrafter"/>
</dbReference>
<comment type="similarity">
    <text evidence="2">Belongs to the universal ribosomal protein uL10 family.</text>
</comment>
<name>F1LGA9_ASCSU</name>
<keyword evidence="5" id="KW-0687">Ribonucleoprotein</keyword>
<dbReference type="EMBL" id="JI214318">
    <property type="protein sequence ID" value="ADY49163.1"/>
    <property type="molecule type" value="mRNA"/>
</dbReference>
<accession>F1LGA9</accession>
<dbReference type="GO" id="GO:0002181">
    <property type="term" value="P:cytoplasmic translation"/>
    <property type="evidence" value="ECO:0007669"/>
    <property type="project" value="TreeGrafter"/>
</dbReference>
<dbReference type="Pfam" id="PF00466">
    <property type="entry name" value="Ribosomal_L10"/>
    <property type="match status" value="1"/>
</dbReference>
<dbReference type="GO" id="GO:0000027">
    <property type="term" value="P:ribosomal large subunit assembly"/>
    <property type="evidence" value="ECO:0007669"/>
    <property type="project" value="TreeGrafter"/>
</dbReference>
<dbReference type="PANTHER" id="PTHR45699">
    <property type="entry name" value="60S ACIDIC RIBOSOMAL PROTEIN P0"/>
    <property type="match status" value="1"/>
</dbReference>